<dbReference type="AlphaFoldDB" id="B0DHC7"/>
<name>B0DHC7_LACBS</name>
<keyword evidence="11" id="KW-1185">Reference proteome</keyword>
<gene>
    <name evidence="10" type="ORF">LACBIDRAFT_236666</name>
</gene>
<dbReference type="GO" id="GO:0050684">
    <property type="term" value="P:regulation of mRNA processing"/>
    <property type="evidence" value="ECO:0007669"/>
    <property type="project" value="TreeGrafter"/>
</dbReference>
<feature type="domain" description="Protein kinase" evidence="9">
    <location>
        <begin position="37"/>
        <end position="177"/>
    </location>
</feature>
<evidence type="ECO:0000256" key="7">
    <source>
        <dbReference type="ARBA" id="ARBA00047899"/>
    </source>
</evidence>
<comment type="catalytic activity">
    <reaction evidence="8">
        <text>L-seryl-[protein] + ATP = O-phospho-L-seryl-[protein] + ADP + H(+)</text>
        <dbReference type="Rhea" id="RHEA:17989"/>
        <dbReference type="Rhea" id="RHEA-COMP:9863"/>
        <dbReference type="Rhea" id="RHEA-COMP:11604"/>
        <dbReference type="ChEBI" id="CHEBI:15378"/>
        <dbReference type="ChEBI" id="CHEBI:29999"/>
        <dbReference type="ChEBI" id="CHEBI:30616"/>
        <dbReference type="ChEBI" id="CHEBI:83421"/>
        <dbReference type="ChEBI" id="CHEBI:456216"/>
        <dbReference type="EC" id="2.7.11.1"/>
    </reaction>
</comment>
<dbReference type="HOGENOM" id="CLU_000288_81_7_1"/>
<dbReference type="KEGG" id="lbc:LACBIDRAFT_236666"/>
<evidence type="ECO:0000256" key="6">
    <source>
        <dbReference type="ARBA" id="ARBA00022840"/>
    </source>
</evidence>
<sequence>MTKPVYVDYPGVESLNYYCAEGYHPVHLGDTFNGGRYIVEYKLGQGSYATVWLAWDTHQERYVSLKIICAEASKYSSGTELEVLRRSTAGAGQGKRYVLEFIDSFTHEGPNGSHLCVVTEASGPNLTEDVYDVWEDEAIPPQFSRRFAVQVAQGVEYLHSCNIVHGGWHRFRLLFKQ</sequence>
<dbReference type="GO" id="GO:0005737">
    <property type="term" value="C:cytoplasm"/>
    <property type="evidence" value="ECO:0007669"/>
    <property type="project" value="TreeGrafter"/>
</dbReference>
<dbReference type="GO" id="GO:0005524">
    <property type="term" value="F:ATP binding"/>
    <property type="evidence" value="ECO:0007669"/>
    <property type="project" value="UniProtKB-KW"/>
</dbReference>
<dbReference type="GO" id="GO:0005634">
    <property type="term" value="C:nucleus"/>
    <property type="evidence" value="ECO:0007669"/>
    <property type="project" value="TreeGrafter"/>
</dbReference>
<evidence type="ECO:0000256" key="5">
    <source>
        <dbReference type="ARBA" id="ARBA00022777"/>
    </source>
</evidence>
<keyword evidence="5" id="KW-0418">Kinase</keyword>
<accession>B0DHC7</accession>
<evidence type="ECO:0000256" key="3">
    <source>
        <dbReference type="ARBA" id="ARBA00022679"/>
    </source>
</evidence>
<dbReference type="InterPro" id="IPR051334">
    <property type="entry name" value="SRPK"/>
</dbReference>
<reference evidence="10 11" key="1">
    <citation type="journal article" date="2008" name="Nature">
        <title>The genome of Laccaria bicolor provides insights into mycorrhizal symbiosis.</title>
        <authorList>
            <person name="Martin F."/>
            <person name="Aerts A."/>
            <person name="Ahren D."/>
            <person name="Brun A."/>
            <person name="Danchin E.G.J."/>
            <person name="Duchaussoy F."/>
            <person name="Gibon J."/>
            <person name="Kohler A."/>
            <person name="Lindquist E."/>
            <person name="Pereda V."/>
            <person name="Salamov A."/>
            <person name="Shapiro H.J."/>
            <person name="Wuyts J."/>
            <person name="Blaudez D."/>
            <person name="Buee M."/>
            <person name="Brokstein P."/>
            <person name="Canbaeck B."/>
            <person name="Cohen D."/>
            <person name="Courty P.E."/>
            <person name="Coutinho P.M."/>
            <person name="Delaruelle C."/>
            <person name="Detter J.C."/>
            <person name="Deveau A."/>
            <person name="DiFazio S."/>
            <person name="Duplessis S."/>
            <person name="Fraissinet-Tachet L."/>
            <person name="Lucic E."/>
            <person name="Frey-Klett P."/>
            <person name="Fourrey C."/>
            <person name="Feussner I."/>
            <person name="Gay G."/>
            <person name="Grimwood J."/>
            <person name="Hoegger P.J."/>
            <person name="Jain P."/>
            <person name="Kilaru S."/>
            <person name="Labbe J."/>
            <person name="Lin Y.C."/>
            <person name="Legue V."/>
            <person name="Le Tacon F."/>
            <person name="Marmeisse R."/>
            <person name="Melayah D."/>
            <person name="Montanini B."/>
            <person name="Muratet M."/>
            <person name="Nehls U."/>
            <person name="Niculita-Hirzel H."/>
            <person name="Oudot-Le Secq M.P."/>
            <person name="Peter M."/>
            <person name="Quesneville H."/>
            <person name="Rajashekar B."/>
            <person name="Reich M."/>
            <person name="Rouhier N."/>
            <person name="Schmutz J."/>
            <person name="Yin T."/>
            <person name="Chalot M."/>
            <person name="Henrissat B."/>
            <person name="Kuees U."/>
            <person name="Lucas S."/>
            <person name="Van de Peer Y."/>
            <person name="Podila G.K."/>
            <person name="Polle A."/>
            <person name="Pukkila P.J."/>
            <person name="Richardson P.M."/>
            <person name="Rouze P."/>
            <person name="Sanders I.R."/>
            <person name="Stajich J.E."/>
            <person name="Tunlid A."/>
            <person name="Tuskan G."/>
            <person name="Grigoriev I.V."/>
        </authorList>
    </citation>
    <scope>NUCLEOTIDE SEQUENCE [LARGE SCALE GENOMIC DNA]</scope>
    <source>
        <strain evidence="11">S238N-H82 / ATCC MYA-4686</strain>
    </source>
</reference>
<dbReference type="GO" id="GO:0000245">
    <property type="term" value="P:spliceosomal complex assembly"/>
    <property type="evidence" value="ECO:0007669"/>
    <property type="project" value="TreeGrafter"/>
</dbReference>
<keyword evidence="4" id="KW-0547">Nucleotide-binding</keyword>
<evidence type="ECO:0000313" key="10">
    <source>
        <dbReference type="EMBL" id="EDR06088.1"/>
    </source>
</evidence>
<organism evidence="11">
    <name type="scientific">Laccaria bicolor (strain S238N-H82 / ATCC MYA-4686)</name>
    <name type="common">Bicoloured deceiver</name>
    <name type="synonym">Laccaria laccata var. bicolor</name>
    <dbReference type="NCBI Taxonomy" id="486041"/>
    <lineage>
        <taxon>Eukaryota</taxon>
        <taxon>Fungi</taxon>
        <taxon>Dikarya</taxon>
        <taxon>Basidiomycota</taxon>
        <taxon>Agaricomycotina</taxon>
        <taxon>Agaricomycetes</taxon>
        <taxon>Agaricomycetidae</taxon>
        <taxon>Agaricales</taxon>
        <taxon>Agaricineae</taxon>
        <taxon>Hydnangiaceae</taxon>
        <taxon>Laccaria</taxon>
    </lineage>
</organism>
<dbReference type="PROSITE" id="PS50011">
    <property type="entry name" value="PROTEIN_KINASE_DOM"/>
    <property type="match status" value="1"/>
</dbReference>
<dbReference type="Pfam" id="PF00069">
    <property type="entry name" value="Pkinase"/>
    <property type="match status" value="1"/>
</dbReference>
<keyword evidence="2" id="KW-0723">Serine/threonine-protein kinase</keyword>
<protein>
    <recommendedName>
        <fullName evidence="1">non-specific serine/threonine protein kinase</fullName>
        <ecNumber evidence="1">2.7.11.1</ecNumber>
    </recommendedName>
</protein>
<dbReference type="Gene3D" id="3.30.200.20">
    <property type="entry name" value="Phosphorylase Kinase, domain 1"/>
    <property type="match status" value="1"/>
</dbReference>
<dbReference type="InterPro" id="IPR011009">
    <property type="entry name" value="Kinase-like_dom_sf"/>
</dbReference>
<comment type="catalytic activity">
    <reaction evidence="7">
        <text>L-threonyl-[protein] + ATP = O-phospho-L-threonyl-[protein] + ADP + H(+)</text>
        <dbReference type="Rhea" id="RHEA:46608"/>
        <dbReference type="Rhea" id="RHEA-COMP:11060"/>
        <dbReference type="Rhea" id="RHEA-COMP:11605"/>
        <dbReference type="ChEBI" id="CHEBI:15378"/>
        <dbReference type="ChEBI" id="CHEBI:30013"/>
        <dbReference type="ChEBI" id="CHEBI:30616"/>
        <dbReference type="ChEBI" id="CHEBI:61977"/>
        <dbReference type="ChEBI" id="CHEBI:456216"/>
        <dbReference type="EC" id="2.7.11.1"/>
    </reaction>
</comment>
<keyword evidence="6" id="KW-0067">ATP-binding</keyword>
<evidence type="ECO:0000313" key="11">
    <source>
        <dbReference type="Proteomes" id="UP000001194"/>
    </source>
</evidence>
<evidence type="ECO:0000256" key="4">
    <source>
        <dbReference type="ARBA" id="ARBA00022741"/>
    </source>
</evidence>
<dbReference type="PANTHER" id="PTHR47634">
    <property type="entry name" value="PROTEIN KINASE DOMAIN-CONTAINING PROTEIN-RELATED"/>
    <property type="match status" value="1"/>
</dbReference>
<proteinExistence type="predicted"/>
<dbReference type="PANTHER" id="PTHR47634:SF9">
    <property type="entry name" value="PROTEIN KINASE DOMAIN-CONTAINING PROTEIN-RELATED"/>
    <property type="match status" value="1"/>
</dbReference>
<evidence type="ECO:0000256" key="2">
    <source>
        <dbReference type="ARBA" id="ARBA00022527"/>
    </source>
</evidence>
<dbReference type="RefSeq" id="XP_001883376.1">
    <property type="nucleotide sequence ID" value="XM_001883341.1"/>
</dbReference>
<evidence type="ECO:0000256" key="1">
    <source>
        <dbReference type="ARBA" id="ARBA00012513"/>
    </source>
</evidence>
<dbReference type="GeneID" id="6078896"/>
<evidence type="ECO:0000256" key="8">
    <source>
        <dbReference type="ARBA" id="ARBA00048679"/>
    </source>
</evidence>
<dbReference type="InParanoid" id="B0DHC7"/>
<dbReference type="Proteomes" id="UP000001194">
    <property type="component" value="Unassembled WGS sequence"/>
</dbReference>
<dbReference type="Gene3D" id="1.10.510.10">
    <property type="entry name" value="Transferase(Phosphotransferase) domain 1"/>
    <property type="match status" value="1"/>
</dbReference>
<dbReference type="SUPFAM" id="SSF56112">
    <property type="entry name" value="Protein kinase-like (PK-like)"/>
    <property type="match status" value="1"/>
</dbReference>
<keyword evidence="3" id="KW-0808">Transferase</keyword>
<dbReference type="OrthoDB" id="5979581at2759"/>
<dbReference type="GO" id="GO:0004674">
    <property type="term" value="F:protein serine/threonine kinase activity"/>
    <property type="evidence" value="ECO:0007669"/>
    <property type="project" value="UniProtKB-KW"/>
</dbReference>
<dbReference type="EC" id="2.7.11.1" evidence="1"/>
<dbReference type="InterPro" id="IPR000719">
    <property type="entry name" value="Prot_kinase_dom"/>
</dbReference>
<evidence type="ECO:0000259" key="9">
    <source>
        <dbReference type="PROSITE" id="PS50011"/>
    </source>
</evidence>
<dbReference type="EMBL" id="DS547110">
    <property type="protein sequence ID" value="EDR06088.1"/>
    <property type="molecule type" value="Genomic_DNA"/>
</dbReference>